<dbReference type="SUPFAM" id="SSF50789">
    <property type="entry name" value="Herpes virus serine proteinase, assemblin"/>
    <property type="match status" value="1"/>
</dbReference>
<dbReference type="GO" id="GO:0008233">
    <property type="term" value="F:peptidase activity"/>
    <property type="evidence" value="ECO:0007669"/>
    <property type="project" value="UniProtKB-KW"/>
</dbReference>
<organism evidence="5 6">
    <name type="scientific">Ancylobacter pratisalsi</name>
    <dbReference type="NCBI Taxonomy" id="1745854"/>
    <lineage>
        <taxon>Bacteria</taxon>
        <taxon>Pseudomonadati</taxon>
        <taxon>Pseudomonadota</taxon>
        <taxon>Alphaproteobacteria</taxon>
        <taxon>Hyphomicrobiales</taxon>
        <taxon>Xanthobacteraceae</taxon>
        <taxon>Ancylobacter</taxon>
    </lineage>
</organism>
<feature type="domain" description="Prohead serine protease" evidence="4">
    <location>
        <begin position="42"/>
        <end position="148"/>
    </location>
</feature>
<evidence type="ECO:0000259" key="4">
    <source>
        <dbReference type="Pfam" id="PF04586"/>
    </source>
</evidence>
<dbReference type="InterPro" id="IPR054613">
    <property type="entry name" value="Peptidase_S78_dom"/>
</dbReference>
<evidence type="ECO:0000313" key="6">
    <source>
        <dbReference type="Proteomes" id="UP000464751"/>
    </source>
</evidence>
<dbReference type="KEGG" id="apra:G3A50_22290"/>
<keyword evidence="3" id="KW-0378">Hydrolase</keyword>
<dbReference type="EMBL" id="CP048631">
    <property type="protein sequence ID" value="QIB36573.1"/>
    <property type="molecule type" value="Genomic_DNA"/>
</dbReference>
<evidence type="ECO:0000313" key="5">
    <source>
        <dbReference type="EMBL" id="QIB36573.1"/>
    </source>
</evidence>
<keyword evidence="1" id="KW-1188">Viral release from host cell</keyword>
<dbReference type="GO" id="GO:0006508">
    <property type="term" value="P:proteolysis"/>
    <property type="evidence" value="ECO:0007669"/>
    <property type="project" value="UniProtKB-KW"/>
</dbReference>
<evidence type="ECO:0000256" key="2">
    <source>
        <dbReference type="ARBA" id="ARBA00022670"/>
    </source>
</evidence>
<dbReference type="Proteomes" id="UP000464751">
    <property type="component" value="Plasmid pLGM"/>
</dbReference>
<keyword evidence="2" id="KW-0645">Protease</keyword>
<name>A0A6P1YWU6_9HYPH</name>
<dbReference type="AlphaFoldDB" id="A0A6P1YWU6"/>
<reference evidence="5 6" key="1">
    <citation type="submission" date="2020-02" db="EMBL/GenBank/DDBJ databases">
        <authorList>
            <person name="Li G."/>
        </authorList>
    </citation>
    <scope>NUCLEOTIDE SEQUENCE [LARGE SCALE GENOMIC DNA]</scope>
    <source>
        <strain evidence="5 6">DSM 102029</strain>
        <plasmid evidence="6">plgm</plasmid>
    </source>
</reference>
<dbReference type="Pfam" id="PF04586">
    <property type="entry name" value="Peptidase_S78"/>
    <property type="match status" value="1"/>
</dbReference>
<geneLocation type="plasmid" evidence="6">
    <name>plgm</name>
</geneLocation>
<sequence length="176" mass="19259">MESRLIVRDVREDMREIEGLATAGVLDRVGDIIEPRGVRVKNPIPLLWQHDHAKPVGTASLMAPTKDGVRFKAKLPHVKNPGALQDRVNEAWDSIKAGIITAVSIGFRPVPGKVEAIANGGMRFMEVEIFELSLVTVPAMPLAEIDMVRGVRVVALDAPGRGRVVKLDKPLRHKNA</sequence>
<proteinExistence type="predicted"/>
<keyword evidence="6" id="KW-1185">Reference proteome</keyword>
<keyword evidence="5" id="KW-0614">Plasmid</keyword>
<evidence type="ECO:0000256" key="1">
    <source>
        <dbReference type="ARBA" id="ARBA00022612"/>
    </source>
</evidence>
<protein>
    <submittedName>
        <fullName evidence="5">Peptidase U35</fullName>
    </submittedName>
</protein>
<accession>A0A6P1YWU6</accession>
<gene>
    <name evidence="5" type="ORF">G3A50_22290</name>
</gene>
<evidence type="ECO:0000256" key="3">
    <source>
        <dbReference type="ARBA" id="ARBA00022801"/>
    </source>
</evidence>